<dbReference type="AlphaFoldDB" id="A0A9X2FCP4"/>
<evidence type="ECO:0000313" key="2">
    <source>
        <dbReference type="EMBL" id="MCO6045743.1"/>
    </source>
</evidence>
<feature type="signal peptide" evidence="1">
    <location>
        <begin position="1"/>
        <end position="20"/>
    </location>
</feature>
<comment type="caution">
    <text evidence="2">The sequence shown here is derived from an EMBL/GenBank/DDBJ whole genome shotgun (WGS) entry which is preliminary data.</text>
</comment>
<name>A0A9X2FCP4_9BACT</name>
<evidence type="ECO:0000256" key="1">
    <source>
        <dbReference type="SAM" id="SignalP"/>
    </source>
</evidence>
<gene>
    <name evidence="2" type="ORF">NG895_17740</name>
</gene>
<accession>A0A9X2FCP4</accession>
<feature type="chain" id="PRO_5040988361" evidence="1">
    <location>
        <begin position="21"/>
        <end position="209"/>
    </location>
</feature>
<dbReference type="RefSeq" id="WP_252853856.1">
    <property type="nucleotide sequence ID" value="NZ_JAMXLR010000061.1"/>
</dbReference>
<dbReference type="EMBL" id="JAMXLR010000061">
    <property type="protein sequence ID" value="MCO6045743.1"/>
    <property type="molecule type" value="Genomic_DNA"/>
</dbReference>
<evidence type="ECO:0000313" key="3">
    <source>
        <dbReference type="Proteomes" id="UP001155241"/>
    </source>
</evidence>
<keyword evidence="1" id="KW-0732">Signal</keyword>
<dbReference type="Proteomes" id="UP001155241">
    <property type="component" value="Unassembled WGS sequence"/>
</dbReference>
<reference evidence="2" key="1">
    <citation type="submission" date="2022-06" db="EMBL/GenBank/DDBJ databases">
        <title>Aeoliella straminimaris, a novel planctomycete from sediments.</title>
        <authorList>
            <person name="Vitorino I.R."/>
            <person name="Lage O.M."/>
        </authorList>
    </citation>
    <scope>NUCLEOTIDE SEQUENCE</scope>
    <source>
        <strain evidence="2">ICT_H6.2</strain>
    </source>
</reference>
<sequence>MLKQIPTVLWLALAIPVATAAEPKPITEASTVLAIYNEDWGLAAADGPQLIFCLWDDGTLVWSDDQQHGGAPFRSAQLSPDTLTKTLKQFEDRGLFEVPKLKHANWGPDSSFTKIVIRGKDHQLEMESWHELFESGGKTIAASHGLTGLNGKKLLPALAQEPAEYLHYRMTWLELRLAAANLIPKAGTPTAGTATMKAGKISWYPAVAE</sequence>
<organism evidence="2 3">
    <name type="scientific">Aeoliella straminimaris</name>
    <dbReference type="NCBI Taxonomy" id="2954799"/>
    <lineage>
        <taxon>Bacteria</taxon>
        <taxon>Pseudomonadati</taxon>
        <taxon>Planctomycetota</taxon>
        <taxon>Planctomycetia</taxon>
        <taxon>Pirellulales</taxon>
        <taxon>Lacipirellulaceae</taxon>
        <taxon>Aeoliella</taxon>
    </lineage>
</organism>
<proteinExistence type="predicted"/>
<protein>
    <submittedName>
        <fullName evidence="2">Uncharacterized protein</fullName>
    </submittedName>
</protein>
<keyword evidence="3" id="KW-1185">Reference proteome</keyword>